<comment type="similarity">
    <text evidence="1">Belongs to the helicase family.</text>
</comment>
<reference evidence="3 5" key="1">
    <citation type="journal article" date="2011" name="Nature">
        <title>The Medicago genome provides insight into the evolution of rhizobial symbioses.</title>
        <authorList>
            <person name="Young N.D."/>
            <person name="Debelle F."/>
            <person name="Oldroyd G.E."/>
            <person name="Geurts R."/>
            <person name="Cannon S.B."/>
            <person name="Udvardi M.K."/>
            <person name="Benedito V.A."/>
            <person name="Mayer K.F."/>
            <person name="Gouzy J."/>
            <person name="Schoof H."/>
            <person name="Van de Peer Y."/>
            <person name="Proost S."/>
            <person name="Cook D.R."/>
            <person name="Meyers B.C."/>
            <person name="Spannagl M."/>
            <person name="Cheung F."/>
            <person name="De Mita S."/>
            <person name="Krishnakumar V."/>
            <person name="Gundlach H."/>
            <person name="Zhou S."/>
            <person name="Mudge J."/>
            <person name="Bharti A.K."/>
            <person name="Murray J.D."/>
            <person name="Naoumkina M.A."/>
            <person name="Rosen B."/>
            <person name="Silverstein K.A."/>
            <person name="Tang H."/>
            <person name="Rombauts S."/>
            <person name="Zhao P.X."/>
            <person name="Zhou P."/>
            <person name="Barbe V."/>
            <person name="Bardou P."/>
            <person name="Bechner M."/>
            <person name="Bellec A."/>
            <person name="Berger A."/>
            <person name="Berges H."/>
            <person name="Bidwell S."/>
            <person name="Bisseling T."/>
            <person name="Choisne N."/>
            <person name="Couloux A."/>
            <person name="Denny R."/>
            <person name="Deshpande S."/>
            <person name="Dai X."/>
            <person name="Doyle J.J."/>
            <person name="Dudez A.M."/>
            <person name="Farmer A.D."/>
            <person name="Fouteau S."/>
            <person name="Franken C."/>
            <person name="Gibelin C."/>
            <person name="Gish J."/>
            <person name="Goldstein S."/>
            <person name="Gonzalez A.J."/>
            <person name="Green P.J."/>
            <person name="Hallab A."/>
            <person name="Hartog M."/>
            <person name="Hua A."/>
            <person name="Humphray S.J."/>
            <person name="Jeong D.H."/>
            <person name="Jing Y."/>
            <person name="Jocker A."/>
            <person name="Kenton S.M."/>
            <person name="Kim D.J."/>
            <person name="Klee K."/>
            <person name="Lai H."/>
            <person name="Lang C."/>
            <person name="Lin S."/>
            <person name="Macmil S.L."/>
            <person name="Magdelenat G."/>
            <person name="Matthews L."/>
            <person name="McCorrison J."/>
            <person name="Monaghan E.L."/>
            <person name="Mun J.H."/>
            <person name="Najar F.Z."/>
            <person name="Nicholson C."/>
            <person name="Noirot C."/>
            <person name="O'Bleness M."/>
            <person name="Paule C.R."/>
            <person name="Poulain J."/>
            <person name="Prion F."/>
            <person name="Qin B."/>
            <person name="Qu C."/>
            <person name="Retzel E.F."/>
            <person name="Riddle C."/>
            <person name="Sallet E."/>
            <person name="Samain S."/>
            <person name="Samson N."/>
            <person name="Sanders I."/>
            <person name="Saurat O."/>
            <person name="Scarpelli C."/>
            <person name="Schiex T."/>
            <person name="Segurens B."/>
            <person name="Severin A.J."/>
            <person name="Sherrier D.J."/>
            <person name="Shi R."/>
            <person name="Sims S."/>
            <person name="Singer S.R."/>
            <person name="Sinharoy S."/>
            <person name="Sterck L."/>
            <person name="Viollet A."/>
            <person name="Wang B.B."/>
            <person name="Wang K."/>
            <person name="Wang M."/>
            <person name="Wang X."/>
            <person name="Warfsmann J."/>
            <person name="Weissenbach J."/>
            <person name="White D.D."/>
            <person name="White J.D."/>
            <person name="Wiley G.B."/>
            <person name="Wincker P."/>
            <person name="Xing Y."/>
            <person name="Yang L."/>
            <person name="Yao Z."/>
            <person name="Ying F."/>
            <person name="Zhai J."/>
            <person name="Zhou L."/>
            <person name="Zuber A."/>
            <person name="Denarie J."/>
            <person name="Dixon R.A."/>
            <person name="May G.D."/>
            <person name="Schwartz D.C."/>
            <person name="Rogers J."/>
            <person name="Quetier F."/>
            <person name="Town C.D."/>
            <person name="Roe B.A."/>
        </authorList>
    </citation>
    <scope>NUCLEOTIDE SEQUENCE [LARGE SCALE GENOMIC DNA]</scope>
    <source>
        <strain evidence="3">A17</strain>
        <strain evidence="4 5">cv. Jemalong A17</strain>
    </source>
</reference>
<comment type="cofactor">
    <cofactor evidence="1">
        <name>Mg(2+)</name>
        <dbReference type="ChEBI" id="CHEBI:18420"/>
    </cofactor>
</comment>
<keyword evidence="1" id="KW-0547">Nucleotide-binding</keyword>
<protein>
    <recommendedName>
        <fullName evidence="1">ATP-dependent DNA helicase</fullName>
        <ecNumber evidence="1">5.6.2.3</ecNumber>
    </recommendedName>
</protein>
<dbReference type="PANTHER" id="PTHR10492">
    <property type="match status" value="1"/>
</dbReference>
<reference evidence="3 5" key="2">
    <citation type="journal article" date="2014" name="BMC Genomics">
        <title>An improved genome release (version Mt4.0) for the model legume Medicago truncatula.</title>
        <authorList>
            <person name="Tang H."/>
            <person name="Krishnakumar V."/>
            <person name="Bidwell S."/>
            <person name="Rosen B."/>
            <person name="Chan A."/>
            <person name="Zhou S."/>
            <person name="Gentzbittel L."/>
            <person name="Childs K.L."/>
            <person name="Yandell M."/>
            <person name="Gundlach H."/>
            <person name="Mayer K.F."/>
            <person name="Schwartz D.C."/>
            <person name="Town C.D."/>
        </authorList>
    </citation>
    <scope>GENOME REANNOTATION</scope>
    <source>
        <strain evidence="4 5">cv. Jemalong A17</strain>
    </source>
</reference>
<keyword evidence="1" id="KW-0067">ATP-binding</keyword>
<dbReference type="OMA" id="RYCFEAV"/>
<dbReference type="STRING" id="3880.G7JPZ9"/>
<dbReference type="Pfam" id="PF05970">
    <property type="entry name" value="PIF1"/>
    <property type="match status" value="1"/>
</dbReference>
<keyword evidence="5" id="KW-1185">Reference proteome</keyword>
<dbReference type="GO" id="GO:0043139">
    <property type="term" value="F:5'-3' DNA helicase activity"/>
    <property type="evidence" value="ECO:0007669"/>
    <property type="project" value="UniProtKB-EC"/>
</dbReference>
<gene>
    <name evidence="3" type="ordered locus">MTR_4g123460</name>
</gene>
<dbReference type="InterPro" id="IPR010285">
    <property type="entry name" value="DNA_helicase_pif1-like_DEAD"/>
</dbReference>
<comment type="catalytic activity">
    <reaction evidence="1">
        <text>ATP + H2O = ADP + phosphate + H(+)</text>
        <dbReference type="Rhea" id="RHEA:13065"/>
        <dbReference type="ChEBI" id="CHEBI:15377"/>
        <dbReference type="ChEBI" id="CHEBI:15378"/>
        <dbReference type="ChEBI" id="CHEBI:30616"/>
        <dbReference type="ChEBI" id="CHEBI:43474"/>
        <dbReference type="ChEBI" id="CHEBI:456216"/>
        <dbReference type="EC" id="5.6.2.3"/>
    </reaction>
</comment>
<feature type="domain" description="DNA helicase Pif1-like DEAD-box helicase" evidence="2">
    <location>
        <begin position="53"/>
        <end position="198"/>
    </location>
</feature>
<dbReference type="GO" id="GO:0000723">
    <property type="term" value="P:telomere maintenance"/>
    <property type="evidence" value="ECO:0007669"/>
    <property type="project" value="InterPro"/>
</dbReference>
<dbReference type="GO" id="GO:0016787">
    <property type="term" value="F:hydrolase activity"/>
    <property type="evidence" value="ECO:0007669"/>
    <property type="project" value="UniProtKB-KW"/>
</dbReference>
<evidence type="ECO:0000313" key="3">
    <source>
        <dbReference type="EMBL" id="AES92028.1"/>
    </source>
</evidence>
<dbReference type="eggNOG" id="KOG0987">
    <property type="taxonomic scope" value="Eukaryota"/>
</dbReference>
<dbReference type="AlphaFoldDB" id="G7JPZ9"/>
<sequence length="200" mass="22483">MLQSSGKSLKDYPPMPRADRALVPDVQDVLINEELNYDRKALGKEHERLMSSMTSEQRNVYDTIMTRVSQNKPGVFFLYGYGGIGKTFLWRAMGAALRSQGEIIIIVNSSGIAALLIHGGRTAHSRFGIPILIHEASTCPIDSDSPLAKLIIKAKLIIWDEAPMMHRYCFEAVDRSFRDVMRDVDKRFKHIPFGGKVVFG</sequence>
<dbReference type="EMBL" id="CM001220">
    <property type="protein sequence ID" value="AES92028.1"/>
    <property type="molecule type" value="Genomic_DNA"/>
</dbReference>
<proteinExistence type="inferred from homology"/>
<evidence type="ECO:0000259" key="2">
    <source>
        <dbReference type="Pfam" id="PF05970"/>
    </source>
</evidence>
<evidence type="ECO:0000313" key="5">
    <source>
        <dbReference type="Proteomes" id="UP000002051"/>
    </source>
</evidence>
<reference evidence="4" key="3">
    <citation type="submission" date="2015-04" db="UniProtKB">
        <authorList>
            <consortium name="EnsemblPlants"/>
        </authorList>
    </citation>
    <scope>IDENTIFICATION</scope>
    <source>
        <strain evidence="4">cv. Jemalong A17</strain>
    </source>
</reference>
<name>G7JPZ9_MEDTR</name>
<dbReference type="InterPro" id="IPR027417">
    <property type="entry name" value="P-loop_NTPase"/>
</dbReference>
<dbReference type="GO" id="GO:0005524">
    <property type="term" value="F:ATP binding"/>
    <property type="evidence" value="ECO:0007669"/>
    <property type="project" value="UniProtKB-KW"/>
</dbReference>
<dbReference type="PANTHER" id="PTHR10492:SF101">
    <property type="entry name" value="ATP-DEPENDENT DNA HELICASE"/>
    <property type="match status" value="1"/>
</dbReference>
<dbReference type="PaxDb" id="3880-AES92028"/>
<dbReference type="Gene3D" id="3.40.50.300">
    <property type="entry name" value="P-loop containing nucleotide triphosphate hydrolases"/>
    <property type="match status" value="1"/>
</dbReference>
<keyword evidence="1 3" id="KW-0347">Helicase</keyword>
<dbReference type="SUPFAM" id="SSF52540">
    <property type="entry name" value="P-loop containing nucleoside triphosphate hydrolases"/>
    <property type="match status" value="1"/>
</dbReference>
<keyword evidence="1" id="KW-0233">DNA recombination</keyword>
<keyword evidence="1" id="KW-0378">Hydrolase</keyword>
<evidence type="ECO:0000256" key="1">
    <source>
        <dbReference type="RuleBase" id="RU363044"/>
    </source>
</evidence>
<dbReference type="GO" id="GO:0006310">
    <property type="term" value="P:DNA recombination"/>
    <property type="evidence" value="ECO:0007669"/>
    <property type="project" value="UniProtKB-KW"/>
</dbReference>
<dbReference type="HOGENOM" id="CLU_001324_9_1_1"/>
<dbReference type="Proteomes" id="UP000002051">
    <property type="component" value="Chromosome 4"/>
</dbReference>
<evidence type="ECO:0000313" key="4">
    <source>
        <dbReference type="EnsemblPlants" id="AES92028"/>
    </source>
</evidence>
<keyword evidence="1" id="KW-0227">DNA damage</keyword>
<dbReference type="EnsemblPlants" id="AES92028">
    <property type="protein sequence ID" value="AES92028"/>
    <property type="gene ID" value="MTR_4g123460"/>
</dbReference>
<dbReference type="EC" id="5.6.2.3" evidence="1"/>
<accession>G7JPZ9</accession>
<keyword evidence="1" id="KW-0234">DNA repair</keyword>
<organism evidence="3 5">
    <name type="scientific">Medicago truncatula</name>
    <name type="common">Barrel medic</name>
    <name type="synonym">Medicago tribuloides</name>
    <dbReference type="NCBI Taxonomy" id="3880"/>
    <lineage>
        <taxon>Eukaryota</taxon>
        <taxon>Viridiplantae</taxon>
        <taxon>Streptophyta</taxon>
        <taxon>Embryophyta</taxon>
        <taxon>Tracheophyta</taxon>
        <taxon>Spermatophyta</taxon>
        <taxon>Magnoliopsida</taxon>
        <taxon>eudicotyledons</taxon>
        <taxon>Gunneridae</taxon>
        <taxon>Pentapetalae</taxon>
        <taxon>rosids</taxon>
        <taxon>fabids</taxon>
        <taxon>Fabales</taxon>
        <taxon>Fabaceae</taxon>
        <taxon>Papilionoideae</taxon>
        <taxon>50 kb inversion clade</taxon>
        <taxon>NPAAA clade</taxon>
        <taxon>Hologalegina</taxon>
        <taxon>IRL clade</taxon>
        <taxon>Trifolieae</taxon>
        <taxon>Medicago</taxon>
    </lineage>
</organism>
<dbReference type="GO" id="GO:0006281">
    <property type="term" value="P:DNA repair"/>
    <property type="evidence" value="ECO:0007669"/>
    <property type="project" value="UniProtKB-KW"/>
</dbReference>